<reference evidence="1 2" key="1">
    <citation type="submission" date="2020-08" db="EMBL/GenBank/DDBJ databases">
        <title>Sequencing the genomes of 1000 actinobacteria strains.</title>
        <authorList>
            <person name="Klenk H.-P."/>
        </authorList>
    </citation>
    <scope>NUCLEOTIDE SEQUENCE [LARGE SCALE GENOMIC DNA]</scope>
    <source>
        <strain evidence="1 2">DSM 102122</strain>
    </source>
</reference>
<accession>A0A7W9GXB4</accession>
<dbReference type="EMBL" id="JACHMM010000001">
    <property type="protein sequence ID" value="MBB5791792.1"/>
    <property type="molecule type" value="Genomic_DNA"/>
</dbReference>
<dbReference type="AlphaFoldDB" id="A0A7W9GXB4"/>
<dbReference type="Proteomes" id="UP000542813">
    <property type="component" value="Unassembled WGS sequence"/>
</dbReference>
<evidence type="ECO:0000313" key="2">
    <source>
        <dbReference type="Proteomes" id="UP000542813"/>
    </source>
</evidence>
<keyword evidence="2" id="KW-1185">Reference proteome</keyword>
<proteinExistence type="predicted"/>
<gene>
    <name evidence="1" type="ORF">HD601_006367</name>
</gene>
<name>A0A7W9GXB4_9ACTN</name>
<organism evidence="1 2">
    <name type="scientific">Jiangella mangrovi</name>
    <dbReference type="NCBI Taxonomy" id="1524084"/>
    <lineage>
        <taxon>Bacteria</taxon>
        <taxon>Bacillati</taxon>
        <taxon>Actinomycetota</taxon>
        <taxon>Actinomycetes</taxon>
        <taxon>Jiangellales</taxon>
        <taxon>Jiangellaceae</taxon>
        <taxon>Jiangella</taxon>
    </lineage>
</organism>
<protein>
    <submittedName>
        <fullName evidence="1">Uncharacterized protein</fullName>
    </submittedName>
</protein>
<dbReference type="RefSeq" id="WP_184828844.1">
    <property type="nucleotide sequence ID" value="NZ_JACHMM010000001.1"/>
</dbReference>
<evidence type="ECO:0000313" key="1">
    <source>
        <dbReference type="EMBL" id="MBB5791792.1"/>
    </source>
</evidence>
<comment type="caution">
    <text evidence="1">The sequence shown here is derived from an EMBL/GenBank/DDBJ whole genome shotgun (WGS) entry which is preliminary data.</text>
</comment>
<sequence>MVDKALIEAALVEIEEMLDQADGMVGDALPSGLMTALPGWEYEVRFIMGWGRHIDHLLYVVRGLLHSDYTHAAAPLVRLMLEDAVNAALVARDPASWEAVLAKARSSENRIIRDMNRAGVTPPEELEDFVSSLPPSVPEGYGDLMNMGPRFRALGEDGDRLLVTWGLLTQMSHGNVHTASLFLDWDGGPGGIPSVRLDPQVPANRFMLYMASLDSVLLAAESLSQVLVDDPLRGAVLDIHQRKAQVEDRLLNADD</sequence>